<accession>A0ABN0XRX9</accession>
<evidence type="ECO:0000313" key="2">
    <source>
        <dbReference type="Proteomes" id="UP001501757"/>
    </source>
</evidence>
<protein>
    <submittedName>
        <fullName evidence="1">Uncharacterized protein</fullName>
    </submittedName>
</protein>
<sequence length="52" mass="5707">MIPLIIYCFTAVNPKSMGAISKNNGQKLSKDSARSIDAYKTAKNLYDNAVKL</sequence>
<reference evidence="1 2" key="1">
    <citation type="journal article" date="2019" name="Int. J. Syst. Evol. Microbiol.">
        <title>The Global Catalogue of Microorganisms (GCM) 10K type strain sequencing project: providing services to taxonomists for standard genome sequencing and annotation.</title>
        <authorList>
            <consortium name="The Broad Institute Genomics Platform"/>
            <consortium name="The Broad Institute Genome Sequencing Center for Infectious Disease"/>
            <person name="Wu L."/>
            <person name="Ma J."/>
        </authorList>
    </citation>
    <scope>NUCLEOTIDE SEQUENCE [LARGE SCALE GENOMIC DNA]</scope>
    <source>
        <strain evidence="1 2">JCM 13378</strain>
    </source>
</reference>
<proteinExistence type="predicted"/>
<gene>
    <name evidence="1" type="ORF">GCM10009092_39500</name>
</gene>
<keyword evidence="2" id="KW-1185">Reference proteome</keyword>
<dbReference type="EMBL" id="BAAAEI010000024">
    <property type="protein sequence ID" value="GAA0371244.1"/>
    <property type="molecule type" value="Genomic_DNA"/>
</dbReference>
<comment type="caution">
    <text evidence="1">The sequence shown here is derived from an EMBL/GenBank/DDBJ whole genome shotgun (WGS) entry which is preliminary data.</text>
</comment>
<organism evidence="1 2">
    <name type="scientific">Bowmanella denitrificans</name>
    <dbReference type="NCBI Taxonomy" id="366582"/>
    <lineage>
        <taxon>Bacteria</taxon>
        <taxon>Pseudomonadati</taxon>
        <taxon>Pseudomonadota</taxon>
        <taxon>Gammaproteobacteria</taxon>
        <taxon>Alteromonadales</taxon>
        <taxon>Alteromonadaceae</taxon>
        <taxon>Bowmanella</taxon>
    </lineage>
</organism>
<dbReference type="Proteomes" id="UP001501757">
    <property type="component" value="Unassembled WGS sequence"/>
</dbReference>
<name>A0ABN0XRX9_9ALTE</name>
<evidence type="ECO:0000313" key="1">
    <source>
        <dbReference type="EMBL" id="GAA0371244.1"/>
    </source>
</evidence>